<proteinExistence type="inferred from homology"/>
<organism evidence="8 9">
    <name type="scientific">Fusarium oxysporum</name>
    <name type="common">Fusarium vascular wilt</name>
    <dbReference type="NCBI Taxonomy" id="5507"/>
    <lineage>
        <taxon>Eukaryota</taxon>
        <taxon>Fungi</taxon>
        <taxon>Dikarya</taxon>
        <taxon>Ascomycota</taxon>
        <taxon>Pezizomycotina</taxon>
        <taxon>Sordariomycetes</taxon>
        <taxon>Hypocreomycetidae</taxon>
        <taxon>Hypocreales</taxon>
        <taxon>Nectriaceae</taxon>
        <taxon>Fusarium</taxon>
        <taxon>Fusarium oxysporum species complex</taxon>
    </lineage>
</organism>
<dbReference type="Pfam" id="PF01596">
    <property type="entry name" value="Methyltransf_3"/>
    <property type="match status" value="1"/>
</dbReference>
<dbReference type="AlphaFoldDB" id="A0A8H5AI47"/>
<dbReference type="GO" id="GO:0008171">
    <property type="term" value="F:O-methyltransferase activity"/>
    <property type="evidence" value="ECO:0007669"/>
    <property type="project" value="InterPro"/>
</dbReference>
<dbReference type="PROSITE" id="PS51682">
    <property type="entry name" value="SAM_OMT_I"/>
    <property type="match status" value="1"/>
</dbReference>
<keyword evidence="5" id="KW-0128">Catecholamine metabolism</keyword>
<evidence type="ECO:0000313" key="9">
    <source>
        <dbReference type="Proteomes" id="UP000558688"/>
    </source>
</evidence>
<evidence type="ECO:0000259" key="7">
    <source>
        <dbReference type="Pfam" id="PF22893"/>
    </source>
</evidence>
<protein>
    <recommendedName>
        <fullName evidence="1">catechol O-methyltransferase</fullName>
        <ecNumber evidence="1">2.1.1.6</ecNumber>
    </recommendedName>
</protein>
<evidence type="ECO:0000256" key="5">
    <source>
        <dbReference type="ARBA" id="ARBA00022939"/>
    </source>
</evidence>
<dbReference type="InterPro" id="IPR054464">
    <property type="entry name" value="ULD_fung"/>
</dbReference>
<dbReference type="PANTHER" id="PTHR43836">
    <property type="entry name" value="CATECHOL O-METHYLTRANSFERASE 1-RELATED"/>
    <property type="match status" value="1"/>
</dbReference>
<dbReference type="Pfam" id="PF22893">
    <property type="entry name" value="ULD_2"/>
    <property type="match status" value="1"/>
</dbReference>
<dbReference type="SUPFAM" id="SSF53335">
    <property type="entry name" value="S-adenosyl-L-methionine-dependent methyltransferases"/>
    <property type="match status" value="1"/>
</dbReference>
<comment type="caution">
    <text evidence="8">The sequence shown here is derived from an EMBL/GenBank/DDBJ whole genome shotgun (WGS) entry which is preliminary data.</text>
</comment>
<name>A0A8H5AI47_FUSOX</name>
<dbReference type="EC" id="2.1.1.6" evidence="1"/>
<evidence type="ECO:0000313" key="8">
    <source>
        <dbReference type="EMBL" id="KAF5265676.1"/>
    </source>
</evidence>
<gene>
    <name evidence="8" type="ORF">FOXYS1_3495</name>
</gene>
<keyword evidence="2" id="KW-0489">Methyltransferase</keyword>
<accession>A0A8H5AI47</accession>
<dbReference type="PANTHER" id="PTHR43836:SF2">
    <property type="entry name" value="CATECHOL O-METHYLTRANSFERASE 1-RELATED"/>
    <property type="match status" value="1"/>
</dbReference>
<dbReference type="Proteomes" id="UP000558688">
    <property type="component" value="Unassembled WGS sequence"/>
</dbReference>
<keyword evidence="3" id="KW-0808">Transferase</keyword>
<dbReference type="InterPro" id="IPR002935">
    <property type="entry name" value="SAM_O-MeTrfase"/>
</dbReference>
<evidence type="ECO:0000256" key="2">
    <source>
        <dbReference type="ARBA" id="ARBA00022603"/>
    </source>
</evidence>
<evidence type="ECO:0000256" key="6">
    <source>
        <dbReference type="ARBA" id="ARBA00023453"/>
    </source>
</evidence>
<dbReference type="InterPro" id="IPR029063">
    <property type="entry name" value="SAM-dependent_MTases_sf"/>
</dbReference>
<evidence type="ECO:0000256" key="3">
    <source>
        <dbReference type="ARBA" id="ARBA00022679"/>
    </source>
</evidence>
<evidence type="ECO:0000256" key="1">
    <source>
        <dbReference type="ARBA" id="ARBA00012880"/>
    </source>
</evidence>
<dbReference type="Gene3D" id="3.40.50.150">
    <property type="entry name" value="Vaccinia Virus protein VP39"/>
    <property type="match status" value="1"/>
</dbReference>
<dbReference type="EMBL" id="JAAFOW010000526">
    <property type="protein sequence ID" value="KAF5265676.1"/>
    <property type="molecule type" value="Genomic_DNA"/>
</dbReference>
<evidence type="ECO:0000256" key="4">
    <source>
        <dbReference type="ARBA" id="ARBA00022691"/>
    </source>
</evidence>
<sequence length="954" mass="108298">MIIDGGSIGDLIAIAGLIERIVVEVKSYKEAPHHFQRLAIELDFLSKVCHQAFHLIPSRVGEQARLERVRAIALQCLGPLQDFEKKMRSYDNTLGPGNCIGKSKQGWIQNFKKRLHWSAIARHEVDELRAILTSEILAINTLLTMQNWESLTPKNTTNNPFADHLKALITTTETASREIETYLLEAKAGSERLEKLVVAANLTHAEQENTVNLMEQNAEKTSMVLDAITNTVEAASSQLVRLFSLTEHLERWIKTVVQYCNEIIGLVQRNTRILLSLHDIVMRLESAMRAPGVTCPVLEFENPFGIKMALPYQMCDTWEGLCRLLVVMFYNKPGLRLVERRRFVVMQSRSNMPIKPQDWSTSVAPGDSLNMSILLERLGRQSTTFPCPRCDHVFNSTKSDFQRGYQCPKCLLWSDTVDGAQLGISSDSSSLTVPVPPPEPVHWDSWNGQWRSRFRHPQALSRLRNSGMPFDRSPTASTEDEEVDVSAFRRVHVVPFEGDLLRSLIRIGSRCRDVVLKYSAKFEPNNPRLPPETILEFKRLIQEMKELKATGIYPLAELSARQGTKSHKEVLEHWIKRTAQVIYHPLDDPLFRARVSHDEIWAIHQWLGNPAPHELTPTITQLGPGSFRDEYCRNQHSQRFATRQTNAYFPSAQHAFQSGSKWTLESRGSNGRYGTEWNIEDELYKYMKLYKKYPSMRKLEELGDAYVEVGPFSESVAQSLTKWFLKWNDGREAVLLRWLYDHPNFPNMRNNPHVICEAMDEFAAQRDFLINIGPDKAEKIATLITETKPSVFVELGGYVGYSALFLGNALKNAHNDNQNAKNKAVYWSLEADPVFAGIAMNLVDLAGLSDVVKVITGKAANSLTRLKEEGKLESVDMLFLDHVEELYVTDLQVVESLGLLKKGSHIVADNVLRPGAPEYKQYVKGHKSMETRAIIGLIIPGEFEDEIEVTEYKG</sequence>
<reference evidence="8" key="1">
    <citation type="submission" date="2020-02" db="EMBL/GenBank/DDBJ databases">
        <title>Identification and distribution of gene clusters putatively required for synthesis of sphingolipid metabolism inhibitors in phylogenetically diverse species of the filamentous fungus Fusarium.</title>
        <authorList>
            <person name="Kim H.-S."/>
            <person name="Busman M."/>
            <person name="Brown D.W."/>
            <person name="Divon H."/>
            <person name="Uhlig S."/>
            <person name="Proctor R.H."/>
        </authorList>
    </citation>
    <scope>NUCLEOTIDE SEQUENCE [LARGE SCALE GENOMIC DNA]</scope>
    <source>
        <strain evidence="8">NRRL 39464</strain>
    </source>
</reference>
<comment type="similarity">
    <text evidence="6">Belongs to the class I-like SAM-binding methyltransferase superfamily. Cation-dependent O-methyltransferase family.</text>
</comment>
<feature type="domain" description="Ubiquitin-like" evidence="7">
    <location>
        <begin position="298"/>
        <end position="375"/>
    </location>
</feature>
<keyword evidence="4" id="KW-0949">S-adenosyl-L-methionine</keyword>
<dbReference type="GO" id="GO:0032259">
    <property type="term" value="P:methylation"/>
    <property type="evidence" value="ECO:0007669"/>
    <property type="project" value="UniProtKB-KW"/>
</dbReference>
<dbReference type="GO" id="GO:0006584">
    <property type="term" value="P:catecholamine metabolic process"/>
    <property type="evidence" value="ECO:0007669"/>
    <property type="project" value="UniProtKB-KW"/>
</dbReference>